<organism evidence="1 2">
    <name type="scientific">Trichocoleus desertorum GB2-A4</name>
    <dbReference type="NCBI Taxonomy" id="2933944"/>
    <lineage>
        <taxon>Bacteria</taxon>
        <taxon>Bacillati</taxon>
        <taxon>Cyanobacteriota</taxon>
        <taxon>Cyanophyceae</taxon>
        <taxon>Leptolyngbyales</taxon>
        <taxon>Trichocoleusaceae</taxon>
        <taxon>Trichocoleus</taxon>
    </lineage>
</organism>
<dbReference type="EMBL" id="JAMPKM010000015">
    <property type="protein sequence ID" value="MEP0819597.1"/>
    <property type="molecule type" value="Genomic_DNA"/>
</dbReference>
<comment type="caution">
    <text evidence="1">The sequence shown here is derived from an EMBL/GenBank/DDBJ whole genome shotgun (WGS) entry which is preliminary data.</text>
</comment>
<evidence type="ECO:0000313" key="2">
    <source>
        <dbReference type="Proteomes" id="UP001464891"/>
    </source>
</evidence>
<dbReference type="Proteomes" id="UP001464891">
    <property type="component" value="Unassembled WGS sequence"/>
</dbReference>
<reference evidence="1 2" key="1">
    <citation type="submission" date="2022-04" db="EMBL/GenBank/DDBJ databases">
        <title>Positive selection, recombination, and allopatry shape intraspecific diversity of widespread and dominant cyanobacteria.</title>
        <authorList>
            <person name="Wei J."/>
            <person name="Shu W."/>
            <person name="Hu C."/>
        </authorList>
    </citation>
    <scope>NUCLEOTIDE SEQUENCE [LARGE SCALE GENOMIC DNA]</scope>
    <source>
        <strain evidence="1 2">GB2-A4</strain>
    </source>
</reference>
<accession>A0ABV0JCT0</accession>
<proteinExistence type="predicted"/>
<name>A0ABV0JCT0_9CYAN</name>
<protein>
    <submittedName>
        <fullName evidence="1">Uncharacterized protein</fullName>
    </submittedName>
</protein>
<gene>
    <name evidence="1" type="ORF">NC998_21085</name>
</gene>
<dbReference type="RefSeq" id="WP_190440622.1">
    <property type="nucleotide sequence ID" value="NZ_JAMPKM010000015.1"/>
</dbReference>
<keyword evidence="2" id="KW-1185">Reference proteome</keyword>
<sequence length="121" mass="13718">MLDPFFFQMPNPERLKPGLIYRITGYAQVEEYTLVTWRFGKEDEYATGETLYRDRTLIATGGGTLPLYTPKVPEPVSRTPRPEAQTVMSRVDDSIGRFGVPPAVATALRDPLNYVSFEIEE</sequence>
<evidence type="ECO:0000313" key="1">
    <source>
        <dbReference type="EMBL" id="MEP0819597.1"/>
    </source>
</evidence>